<comment type="caution">
    <text evidence="1">The sequence shown here is derived from an EMBL/GenBank/DDBJ whole genome shotgun (WGS) entry which is preliminary data.</text>
</comment>
<name>A0A9Q3CVU4_9BASI</name>
<evidence type="ECO:0000313" key="1">
    <source>
        <dbReference type="EMBL" id="MBW0491779.1"/>
    </source>
</evidence>
<protein>
    <submittedName>
        <fullName evidence="1">Uncharacterized protein</fullName>
    </submittedName>
</protein>
<reference evidence="1" key="1">
    <citation type="submission" date="2021-03" db="EMBL/GenBank/DDBJ databases">
        <title>Draft genome sequence of rust myrtle Austropuccinia psidii MF-1, a brazilian biotype.</title>
        <authorList>
            <person name="Quecine M.C."/>
            <person name="Pachon D.M.R."/>
            <person name="Bonatelli M.L."/>
            <person name="Correr F.H."/>
            <person name="Franceschini L.M."/>
            <person name="Leite T.F."/>
            <person name="Margarido G.R.A."/>
            <person name="Almeida C.A."/>
            <person name="Ferrarezi J.A."/>
            <person name="Labate C.A."/>
        </authorList>
    </citation>
    <scope>NUCLEOTIDE SEQUENCE</scope>
    <source>
        <strain evidence="1">MF-1</strain>
    </source>
</reference>
<evidence type="ECO:0000313" key="2">
    <source>
        <dbReference type="Proteomes" id="UP000765509"/>
    </source>
</evidence>
<dbReference type="EMBL" id="AVOT02011257">
    <property type="protein sequence ID" value="MBW0491779.1"/>
    <property type="molecule type" value="Genomic_DNA"/>
</dbReference>
<proteinExistence type="predicted"/>
<organism evidence="1 2">
    <name type="scientific">Austropuccinia psidii MF-1</name>
    <dbReference type="NCBI Taxonomy" id="1389203"/>
    <lineage>
        <taxon>Eukaryota</taxon>
        <taxon>Fungi</taxon>
        <taxon>Dikarya</taxon>
        <taxon>Basidiomycota</taxon>
        <taxon>Pucciniomycotina</taxon>
        <taxon>Pucciniomycetes</taxon>
        <taxon>Pucciniales</taxon>
        <taxon>Sphaerophragmiaceae</taxon>
        <taxon>Austropuccinia</taxon>
    </lineage>
</organism>
<dbReference type="AlphaFoldDB" id="A0A9Q3CVU4"/>
<keyword evidence="2" id="KW-1185">Reference proteome</keyword>
<gene>
    <name evidence="1" type="ORF">O181_031494</name>
</gene>
<sequence length="161" mass="18733">MQKIDKFRYIKHILDVKFNNFDEELNKLTSNTNNLGNNDRSLTEWCKVTRESIESTSNTCEKIENKCEVKNDELANIPINHINDKLTTLKDHVLEIVDNTNVFAIHLAQNEGERQKLTNEIIAHIDQIHKNYETDLYIPRNSTPLTEEENPVKEILTPFLG</sequence>
<accession>A0A9Q3CVU4</accession>
<dbReference type="Proteomes" id="UP000765509">
    <property type="component" value="Unassembled WGS sequence"/>
</dbReference>